<dbReference type="Proteomes" id="UP000669239">
    <property type="component" value="Unassembled WGS sequence"/>
</dbReference>
<dbReference type="RefSeq" id="WP_165641753.1">
    <property type="nucleotide sequence ID" value="NZ_JAAITT010000007.1"/>
</dbReference>
<accession>A0ABX2HIL7</accession>
<comment type="caution">
    <text evidence="1">The sequence shown here is derived from an EMBL/GenBank/DDBJ whole genome shotgun (WGS) entry which is preliminary data.</text>
</comment>
<reference evidence="1 2" key="1">
    <citation type="journal article" date="2020" name="Cell Host Microbe">
        <title>Functional and Genomic Variation between Human-Derived Isolates of Lachnospiraceae Reveals Inter- and Intra-Species Diversity.</title>
        <authorList>
            <person name="Sorbara M.T."/>
            <person name="Littmann E.R."/>
            <person name="Fontana E."/>
            <person name="Moody T.U."/>
            <person name="Kohout C.E."/>
            <person name="Gjonbalaj M."/>
            <person name="Eaton V."/>
            <person name="Seok R."/>
            <person name="Leiner I.M."/>
            <person name="Pamer E.G."/>
        </authorList>
    </citation>
    <scope>NUCLEOTIDE SEQUENCE [LARGE SCALE GENOMIC DNA]</scope>
    <source>
        <strain evidence="1 2">MSK.1.17</strain>
    </source>
</reference>
<dbReference type="EMBL" id="JAAITT010000007">
    <property type="protein sequence ID" value="NSJ48311.1"/>
    <property type="molecule type" value="Genomic_DNA"/>
</dbReference>
<organism evidence="1 2">
    <name type="scientific">Enterocloster aldenensis</name>
    <dbReference type="NCBI Taxonomy" id="358742"/>
    <lineage>
        <taxon>Bacteria</taxon>
        <taxon>Bacillati</taxon>
        <taxon>Bacillota</taxon>
        <taxon>Clostridia</taxon>
        <taxon>Lachnospirales</taxon>
        <taxon>Lachnospiraceae</taxon>
        <taxon>Enterocloster</taxon>
    </lineage>
</organism>
<evidence type="ECO:0000313" key="1">
    <source>
        <dbReference type="EMBL" id="NSJ48311.1"/>
    </source>
</evidence>
<keyword evidence="2" id="KW-1185">Reference proteome</keyword>
<proteinExistence type="predicted"/>
<evidence type="ECO:0000313" key="2">
    <source>
        <dbReference type="Proteomes" id="UP000669239"/>
    </source>
</evidence>
<sequence length="61" mass="7095">MSFLSSELALSTLQSVEMQVRAYQKFLELLEGDKEEARIQTQIYMKALFQPQSQPQSKKEL</sequence>
<gene>
    <name evidence="1" type="ORF">G5B36_06305</name>
</gene>
<protein>
    <submittedName>
        <fullName evidence="1">Uncharacterized protein</fullName>
    </submittedName>
</protein>
<name>A0ABX2HIL7_9FIRM</name>